<name>A0ACC2QKB5_9NEOP</name>
<evidence type="ECO:0000313" key="1">
    <source>
        <dbReference type="EMBL" id="KAJ8719396.1"/>
    </source>
</evidence>
<comment type="caution">
    <text evidence="1">The sequence shown here is derived from an EMBL/GenBank/DDBJ whole genome shotgun (WGS) entry which is preliminary data.</text>
</comment>
<organism evidence="1 2">
    <name type="scientific">Mythimna loreyi</name>
    <dbReference type="NCBI Taxonomy" id="667449"/>
    <lineage>
        <taxon>Eukaryota</taxon>
        <taxon>Metazoa</taxon>
        <taxon>Ecdysozoa</taxon>
        <taxon>Arthropoda</taxon>
        <taxon>Hexapoda</taxon>
        <taxon>Insecta</taxon>
        <taxon>Pterygota</taxon>
        <taxon>Neoptera</taxon>
        <taxon>Endopterygota</taxon>
        <taxon>Lepidoptera</taxon>
        <taxon>Glossata</taxon>
        <taxon>Ditrysia</taxon>
        <taxon>Noctuoidea</taxon>
        <taxon>Noctuidae</taxon>
        <taxon>Noctuinae</taxon>
        <taxon>Hadenini</taxon>
        <taxon>Mythimna</taxon>
    </lineage>
</organism>
<evidence type="ECO:0000313" key="2">
    <source>
        <dbReference type="Proteomes" id="UP001231649"/>
    </source>
</evidence>
<dbReference type="EMBL" id="CM056779">
    <property type="protein sequence ID" value="KAJ8719396.1"/>
    <property type="molecule type" value="Genomic_DNA"/>
</dbReference>
<proteinExistence type="predicted"/>
<protein>
    <submittedName>
        <fullName evidence="1">Uncharacterized protein</fullName>
    </submittedName>
</protein>
<keyword evidence="2" id="KW-1185">Reference proteome</keyword>
<reference evidence="1" key="1">
    <citation type="submission" date="2023-03" db="EMBL/GenBank/DDBJ databases">
        <title>Chromosome-level genomes of two armyworms, Mythimna separata and Mythimna loreyi, provide insights into the biosynthesis and reception of sex pheromones.</title>
        <authorList>
            <person name="Zhao H."/>
        </authorList>
    </citation>
    <scope>NUCLEOTIDE SEQUENCE</scope>
    <source>
        <strain evidence="1">BeijingLab</strain>
    </source>
</reference>
<gene>
    <name evidence="1" type="ORF">PYW08_011571</name>
</gene>
<dbReference type="Proteomes" id="UP001231649">
    <property type="component" value="Chromosome 3"/>
</dbReference>
<sequence length="284" mass="33626">MCNIPVTLPTLASFLMLYSLRCGCFVVWAWTLLRSIFYLTFFLLIVLRMYMPDPEPEWIKSRPHDDYFFCVFICFVIMIVTECFVIMFAIYLSVGLYYDSAYRVEQYLIGRFCALLLELSTLVVLIFHHHYFMGWYLIFLMIIILEFYSFIVVYSYYVDIIEEQKAKECASICDPRMSAYDGCNYECPSELQEPCSQGIQGMRPSRHSRTSRHARPPPPAPRDSPEPRNMPDNQERMSYHSRAMRLVQEKLHKLDNKSDFRVQQCTRNMQDPKPCMCTGYRTPY</sequence>
<accession>A0ACC2QKB5</accession>